<dbReference type="GO" id="GO:0016887">
    <property type="term" value="F:ATP hydrolysis activity"/>
    <property type="evidence" value="ECO:0007669"/>
    <property type="project" value="InterPro"/>
</dbReference>
<evidence type="ECO:0000256" key="4">
    <source>
        <dbReference type="ARBA" id="ARBA00022475"/>
    </source>
</evidence>
<dbReference type="SUPFAM" id="SSF52540">
    <property type="entry name" value="P-loop containing nucleoside triphosphate hydrolases"/>
    <property type="match status" value="1"/>
</dbReference>
<keyword evidence="5" id="KW-0547">Nucleotide-binding</keyword>
<dbReference type="InterPro" id="IPR027417">
    <property type="entry name" value="P-loop_NTPase"/>
</dbReference>
<evidence type="ECO:0000256" key="6">
    <source>
        <dbReference type="ARBA" id="ARBA00022840"/>
    </source>
</evidence>
<dbReference type="InterPro" id="IPR003593">
    <property type="entry name" value="AAA+_ATPase"/>
</dbReference>
<evidence type="ECO:0000256" key="1">
    <source>
        <dbReference type="ARBA" id="ARBA00004202"/>
    </source>
</evidence>
<gene>
    <name evidence="10" type="ORF">LUCI_2015</name>
</gene>
<keyword evidence="7" id="KW-1278">Translocase</keyword>
<dbReference type="AlphaFoldDB" id="A0A498R6G2"/>
<accession>A0A498R6G2</accession>
<keyword evidence="3" id="KW-0813">Transport</keyword>
<dbReference type="GO" id="GO:0005524">
    <property type="term" value="F:ATP binding"/>
    <property type="evidence" value="ECO:0007669"/>
    <property type="project" value="UniProtKB-KW"/>
</dbReference>
<dbReference type="GO" id="GO:0043190">
    <property type="term" value="C:ATP-binding cassette (ABC) transporter complex"/>
    <property type="evidence" value="ECO:0007669"/>
    <property type="project" value="TreeGrafter"/>
</dbReference>
<keyword evidence="11" id="KW-1185">Reference proteome</keyword>
<keyword evidence="8" id="KW-0472">Membrane</keyword>
<proteinExistence type="inferred from homology"/>
<keyword evidence="6" id="KW-0067">ATP-binding</keyword>
<dbReference type="PANTHER" id="PTHR43553">
    <property type="entry name" value="HEAVY METAL TRANSPORTER"/>
    <property type="match status" value="1"/>
</dbReference>
<dbReference type="EMBL" id="UPPP01000067">
    <property type="protein sequence ID" value="VBB06779.1"/>
    <property type="molecule type" value="Genomic_DNA"/>
</dbReference>
<organism evidence="10 11">
    <name type="scientific">Lucifera butyrica</name>
    <dbReference type="NCBI Taxonomy" id="1351585"/>
    <lineage>
        <taxon>Bacteria</taxon>
        <taxon>Bacillati</taxon>
        <taxon>Bacillota</taxon>
        <taxon>Negativicutes</taxon>
        <taxon>Veillonellales</taxon>
        <taxon>Veillonellaceae</taxon>
        <taxon>Lucifera</taxon>
    </lineage>
</organism>
<evidence type="ECO:0000256" key="7">
    <source>
        <dbReference type="ARBA" id="ARBA00022967"/>
    </source>
</evidence>
<dbReference type="Proteomes" id="UP000277811">
    <property type="component" value="Unassembled WGS sequence"/>
</dbReference>
<dbReference type="GO" id="GO:0042626">
    <property type="term" value="F:ATPase-coupled transmembrane transporter activity"/>
    <property type="evidence" value="ECO:0007669"/>
    <property type="project" value="TreeGrafter"/>
</dbReference>
<dbReference type="InterPro" id="IPR050095">
    <property type="entry name" value="ECF_ABC_transporter_ATP-bd"/>
</dbReference>
<comment type="subcellular location">
    <subcellularLocation>
        <location evidence="1">Cell membrane</location>
        <topology evidence="1">Peripheral membrane protein</topology>
    </subcellularLocation>
</comment>
<evidence type="ECO:0000259" key="9">
    <source>
        <dbReference type="PROSITE" id="PS50893"/>
    </source>
</evidence>
<evidence type="ECO:0000313" key="10">
    <source>
        <dbReference type="EMBL" id="VBB06779.1"/>
    </source>
</evidence>
<protein>
    <submittedName>
        <fullName evidence="10">Abc transporter</fullName>
    </submittedName>
</protein>
<evidence type="ECO:0000256" key="5">
    <source>
        <dbReference type="ARBA" id="ARBA00022741"/>
    </source>
</evidence>
<dbReference type="InterPro" id="IPR015856">
    <property type="entry name" value="ABC_transpr_CbiO/EcfA_su"/>
</dbReference>
<sequence length="287" mass="30915">MPAITFDHFSYAYQHPRKVLDNITLSVDPGSFNVVIGPSGAGKTTLCLAVAGAVPHYFGGSIAGQVLVDGTATTASAMHHLARSVGTVLQDYETQLVTMTVEEEVSFSLENQGVQPAKIECAVKEALTRVGLAGMEKREVASLSGGQKQRLVLASVLATNPHILVLDEPASALDPEGAAMLYSLLGDLNRRQGITLLVVEHDIARVLPYANRFLLLENGELRCTGTAGDVLAFMYEQGVFAEAVPPLWQLKMALEKATGRRFEPWRTEQEAVVQLSQCLPKEVVKSA</sequence>
<dbReference type="OrthoDB" id="197875at2"/>
<dbReference type="RefSeq" id="WP_122627726.1">
    <property type="nucleotide sequence ID" value="NZ_UPPP01000067.1"/>
</dbReference>
<dbReference type="CDD" id="cd03225">
    <property type="entry name" value="ABC_cobalt_CbiO_domain1"/>
    <property type="match status" value="1"/>
</dbReference>
<keyword evidence="4" id="KW-1003">Cell membrane</keyword>
<dbReference type="PROSITE" id="PS50893">
    <property type="entry name" value="ABC_TRANSPORTER_2"/>
    <property type="match status" value="1"/>
</dbReference>
<evidence type="ECO:0000256" key="3">
    <source>
        <dbReference type="ARBA" id="ARBA00022448"/>
    </source>
</evidence>
<evidence type="ECO:0000256" key="2">
    <source>
        <dbReference type="ARBA" id="ARBA00005417"/>
    </source>
</evidence>
<dbReference type="Pfam" id="PF00005">
    <property type="entry name" value="ABC_tran"/>
    <property type="match status" value="1"/>
</dbReference>
<evidence type="ECO:0000313" key="11">
    <source>
        <dbReference type="Proteomes" id="UP000277811"/>
    </source>
</evidence>
<dbReference type="PROSITE" id="PS00211">
    <property type="entry name" value="ABC_TRANSPORTER_1"/>
    <property type="match status" value="1"/>
</dbReference>
<dbReference type="InterPro" id="IPR017871">
    <property type="entry name" value="ABC_transporter-like_CS"/>
</dbReference>
<reference evidence="10 11" key="1">
    <citation type="submission" date="2018-06" db="EMBL/GenBank/DDBJ databases">
        <authorList>
            <person name="Strepis N."/>
        </authorList>
    </citation>
    <scope>NUCLEOTIDE SEQUENCE [LARGE SCALE GENOMIC DNA]</scope>
    <source>
        <strain evidence="10">LUCI</strain>
    </source>
</reference>
<name>A0A498R6G2_9FIRM</name>
<feature type="domain" description="ABC transporter" evidence="9">
    <location>
        <begin position="4"/>
        <end position="243"/>
    </location>
</feature>
<evidence type="ECO:0000256" key="8">
    <source>
        <dbReference type="ARBA" id="ARBA00023136"/>
    </source>
</evidence>
<dbReference type="Gene3D" id="3.40.50.300">
    <property type="entry name" value="P-loop containing nucleotide triphosphate hydrolases"/>
    <property type="match status" value="1"/>
</dbReference>
<dbReference type="InterPro" id="IPR003439">
    <property type="entry name" value="ABC_transporter-like_ATP-bd"/>
</dbReference>
<comment type="similarity">
    <text evidence="2">Belongs to the ABC transporter superfamily.</text>
</comment>
<dbReference type="SMART" id="SM00382">
    <property type="entry name" value="AAA"/>
    <property type="match status" value="1"/>
</dbReference>